<evidence type="ECO:0000256" key="2">
    <source>
        <dbReference type="SAM" id="Phobius"/>
    </source>
</evidence>
<reference evidence="6" key="1">
    <citation type="submission" date="2015-09" db="EMBL/GenBank/DDBJ databases">
        <authorList>
            <consortium name="Pathogen Informatics"/>
        </authorList>
    </citation>
    <scope>NUCLEOTIDE SEQUENCE [LARGE SCALE GENOMIC DNA]</scope>
    <source>
        <strain evidence="6">Lake Konstanz</strain>
    </source>
</reference>
<dbReference type="PANTHER" id="PTHR24033">
    <property type="entry name" value="EGF-LIKE DOMAIN-CONTAINING PROTEIN"/>
    <property type="match status" value="1"/>
</dbReference>
<dbReference type="PANTHER" id="PTHR24033:SF151">
    <property type="entry name" value="NOTCH 2"/>
    <property type="match status" value="1"/>
</dbReference>
<dbReference type="VEuPathDB" id="TriTrypDB:BSAL_80095"/>
<evidence type="ECO:0000313" key="6">
    <source>
        <dbReference type="Proteomes" id="UP000051952"/>
    </source>
</evidence>
<protein>
    <submittedName>
        <fullName evidence="5">Membrane-associated protein, putative</fullName>
    </submittedName>
</protein>
<feature type="compositionally biased region" description="Polar residues" evidence="1">
    <location>
        <begin position="451"/>
        <end position="467"/>
    </location>
</feature>
<feature type="transmembrane region" description="Helical" evidence="2">
    <location>
        <begin position="909"/>
        <end position="926"/>
    </location>
</feature>
<dbReference type="Proteomes" id="UP000051952">
    <property type="component" value="Unassembled WGS sequence"/>
</dbReference>
<keyword evidence="3" id="KW-0732">Signal</keyword>
<feature type="region of interest" description="Disordered" evidence="1">
    <location>
        <begin position="256"/>
        <end position="275"/>
    </location>
</feature>
<feature type="signal peptide" evidence="3">
    <location>
        <begin position="1"/>
        <end position="27"/>
    </location>
</feature>
<feature type="transmembrane region" description="Helical" evidence="2">
    <location>
        <begin position="847"/>
        <end position="871"/>
    </location>
</feature>
<keyword evidence="2" id="KW-0472">Membrane</keyword>
<dbReference type="PROSITE" id="PS00022">
    <property type="entry name" value="EGF_1"/>
    <property type="match status" value="1"/>
</dbReference>
<evidence type="ECO:0000313" key="5">
    <source>
        <dbReference type="EMBL" id="CUG48676.1"/>
    </source>
</evidence>
<keyword evidence="2" id="KW-0812">Transmembrane</keyword>
<evidence type="ECO:0000256" key="3">
    <source>
        <dbReference type="SAM" id="SignalP"/>
    </source>
</evidence>
<dbReference type="InterPro" id="IPR000742">
    <property type="entry name" value="EGF"/>
</dbReference>
<evidence type="ECO:0000256" key="1">
    <source>
        <dbReference type="SAM" id="MobiDB-lite"/>
    </source>
</evidence>
<feature type="transmembrane region" description="Helical" evidence="2">
    <location>
        <begin position="772"/>
        <end position="794"/>
    </location>
</feature>
<sequence>MILAFAVQGAMLVLLFSVVFMTLPAQALSCRYSFPSNGSTVSWTCREADCGTYGWPFYQLSGTLSCAPWPRGCLCDCACGYSNYRYYCYGGSGCQSWNYIDGYLQCASEWCYVGNLNYRATAVSCGLTTGSCSYTCLPQWYGPTCTVSGVCSITADCNPQGTDYAQGYRVNGCTCSCRPGWYGDRCHCQIQQCSPYPATKEPHITTSPDCYCVCGLGFSGPTCSRNNSISVDSHSVTHSASMTFSAQITVSTSLTSKTRMLPQTESGSESEATSMTVSSSIADSVTSSYSSMFSLSSSSSASRTPTFSNLATLSKTPSKSTSQSRISATVNISLTVSGTKNSMSDIGTCSRTLSSSITTTISRTTSGTRSTTNDVSLSSTSEITATRIKTPSSTRIVTRSSSVTISMSSSLTWSTSSSKSHTTTVSKTRSGTISVSSTSTPSFSDERSISDSETATGTKTLPGTETLSCPTIDRLSVSTAASDIWPTRNTTGNQSTRCFFHAEAEAVFSNSSFLPCVPLFASEDGGLVVFPPTRGPSPPYMLAIPYAIDANWVVRLLFSSIASENRTALLLRDEVVFRGGGSRFDNKTNLTTASGTLLVLIGSTPEWQSKITVPLETACGRQVVTFGASGGLEVSVVWPQKQFGTLDQVAVGLVSAGSTLSGNPTAAAALAMVGLLSCSGSTPALQSASYFVSVFFSLGSAAVAGGNLAIIVVVASLHYLVVRAWKSFQSVATVVEAMSDMRFPALSIFIAMYLLPGAVYGSVASVSSGDNIGAGVVVLGVIIALVIGSQVFLIKVVLPVSDFRPYPIPHKTAYFFERFALLPSSRWIPESAERRFMPLMGTRTKEWCLLSIADLLLALCLSAATGLGVGTHGASCSVMPIVVASIYFLNGAIVVVLRPHRRPMDRVAFPIIWTLFGVMCILKYLTASEDLIDTLQRVLSLVQLWQTVCALLVFFRERQWRQQILDDKSIPLDEVFVSPAPQGAAVMSITTTNDDALMLSFAQPKSRNTAILLDDDDDVFLHLGDIDGMISGEGDHDDGHELDLFGEVCADVASSDDDDDIFDGFVARSSDQGFVVGCAEVPLAVGSVADTAGGIRMLKETEIAVVAAGQRRRGSSYIGSVAGEESAPHISLIITAPVFGMRQKKK</sequence>
<keyword evidence="6" id="KW-1185">Reference proteome</keyword>
<proteinExistence type="predicted"/>
<feature type="transmembrane region" description="Helical" evidence="2">
    <location>
        <begin position="743"/>
        <end position="766"/>
    </location>
</feature>
<dbReference type="CDD" id="cd00053">
    <property type="entry name" value="EGF"/>
    <property type="match status" value="1"/>
</dbReference>
<feature type="domain" description="EGF-like" evidence="4">
    <location>
        <begin position="175"/>
        <end position="186"/>
    </location>
</feature>
<gene>
    <name evidence="5" type="ORF">BSAL_80095</name>
</gene>
<feature type="region of interest" description="Disordered" evidence="1">
    <location>
        <begin position="413"/>
        <end position="467"/>
    </location>
</feature>
<accession>A0A0S4J6V7</accession>
<organism evidence="5 6">
    <name type="scientific">Bodo saltans</name>
    <name type="common">Flagellated protozoan</name>
    <dbReference type="NCBI Taxonomy" id="75058"/>
    <lineage>
        <taxon>Eukaryota</taxon>
        <taxon>Discoba</taxon>
        <taxon>Euglenozoa</taxon>
        <taxon>Kinetoplastea</taxon>
        <taxon>Metakinetoplastina</taxon>
        <taxon>Eubodonida</taxon>
        <taxon>Bodonidae</taxon>
        <taxon>Bodo</taxon>
    </lineage>
</organism>
<feature type="compositionally biased region" description="Polar residues" evidence="1">
    <location>
        <begin position="303"/>
        <end position="324"/>
    </location>
</feature>
<dbReference type="InterPro" id="IPR051830">
    <property type="entry name" value="NOTCH_homolog"/>
</dbReference>
<feature type="region of interest" description="Disordered" evidence="1">
    <location>
        <begin position="296"/>
        <end position="324"/>
    </location>
</feature>
<feature type="transmembrane region" description="Helical" evidence="2">
    <location>
        <begin position="938"/>
        <end position="955"/>
    </location>
</feature>
<evidence type="ECO:0000259" key="4">
    <source>
        <dbReference type="PROSITE" id="PS00022"/>
    </source>
</evidence>
<dbReference type="OrthoDB" id="6130531at2759"/>
<dbReference type="AlphaFoldDB" id="A0A0S4J6V7"/>
<feature type="transmembrane region" description="Helical" evidence="2">
    <location>
        <begin position="877"/>
        <end position="897"/>
    </location>
</feature>
<feature type="transmembrane region" description="Helical" evidence="2">
    <location>
        <begin position="690"/>
        <end position="722"/>
    </location>
</feature>
<feature type="chain" id="PRO_5006622027" evidence="3">
    <location>
        <begin position="28"/>
        <end position="1146"/>
    </location>
</feature>
<dbReference type="EMBL" id="CYKH01000836">
    <property type="protein sequence ID" value="CUG48676.1"/>
    <property type="molecule type" value="Genomic_DNA"/>
</dbReference>
<keyword evidence="2" id="KW-1133">Transmembrane helix</keyword>
<feature type="compositionally biased region" description="Low complexity" evidence="1">
    <location>
        <begin position="413"/>
        <end position="443"/>
    </location>
</feature>
<name>A0A0S4J6V7_BODSA</name>